<evidence type="ECO:0000256" key="5">
    <source>
        <dbReference type="SAM" id="MobiDB-lite"/>
    </source>
</evidence>
<protein>
    <recommendedName>
        <fullName evidence="6">RING-type domain-containing protein</fullName>
    </recommendedName>
</protein>
<evidence type="ECO:0000313" key="7">
    <source>
        <dbReference type="EMBL" id="MCL7034350.1"/>
    </source>
</evidence>
<evidence type="ECO:0000256" key="2">
    <source>
        <dbReference type="ARBA" id="ARBA00022771"/>
    </source>
</evidence>
<dbReference type="EMBL" id="JAJJMA010144587">
    <property type="protein sequence ID" value="MCL7034350.1"/>
    <property type="molecule type" value="Genomic_DNA"/>
</dbReference>
<evidence type="ECO:0000259" key="6">
    <source>
        <dbReference type="PROSITE" id="PS50089"/>
    </source>
</evidence>
<dbReference type="GO" id="GO:0016567">
    <property type="term" value="P:protein ubiquitination"/>
    <property type="evidence" value="ECO:0007669"/>
    <property type="project" value="TreeGrafter"/>
</dbReference>
<keyword evidence="1" id="KW-0479">Metal-binding</keyword>
<dbReference type="GO" id="GO:0061630">
    <property type="term" value="F:ubiquitin protein ligase activity"/>
    <property type="evidence" value="ECO:0007669"/>
    <property type="project" value="TreeGrafter"/>
</dbReference>
<keyword evidence="8" id="KW-1185">Reference proteome</keyword>
<reference evidence="7" key="1">
    <citation type="submission" date="2022-03" db="EMBL/GenBank/DDBJ databases">
        <title>A functionally conserved STORR gene fusion in Papaver species that diverged 16.8 million years ago.</title>
        <authorList>
            <person name="Catania T."/>
        </authorList>
    </citation>
    <scope>NUCLEOTIDE SEQUENCE</scope>
    <source>
        <strain evidence="7">S-191538</strain>
    </source>
</reference>
<evidence type="ECO:0000256" key="1">
    <source>
        <dbReference type="ARBA" id="ARBA00022723"/>
    </source>
</evidence>
<accession>A0AA41SFW1</accession>
<sequence>MEDPSISIEDLFTRLEDHGRRIRDLRRDLRREFEDIRIRIDDFGGSLANTRRAVEELDLIFNSLSNKELLEGLEGEDIKRHMKKIIVLDDSEVCSVCLQDMIGGDDGAVVALKCSHTFHEKCVLEWSKRMPNCPLCRHDMRKDQQQKLKRKRISHDDKEVMPQETRTTPRRRLRKTFEI</sequence>
<evidence type="ECO:0000256" key="4">
    <source>
        <dbReference type="PROSITE-ProRule" id="PRU00175"/>
    </source>
</evidence>
<comment type="caution">
    <text evidence="7">The sequence shown here is derived from an EMBL/GenBank/DDBJ whole genome shotgun (WGS) entry which is preliminary data.</text>
</comment>
<dbReference type="SMART" id="SM00184">
    <property type="entry name" value="RING"/>
    <property type="match status" value="1"/>
</dbReference>
<evidence type="ECO:0000256" key="3">
    <source>
        <dbReference type="ARBA" id="ARBA00022833"/>
    </source>
</evidence>
<dbReference type="PANTHER" id="PTHR45969">
    <property type="entry name" value="RING ZINC FINGER PROTEIN-RELATED"/>
    <property type="match status" value="1"/>
</dbReference>
<name>A0AA41SFW1_PAPNU</name>
<dbReference type="AlphaFoldDB" id="A0AA41SFW1"/>
<organism evidence="7 8">
    <name type="scientific">Papaver nudicaule</name>
    <name type="common">Iceland poppy</name>
    <dbReference type="NCBI Taxonomy" id="74823"/>
    <lineage>
        <taxon>Eukaryota</taxon>
        <taxon>Viridiplantae</taxon>
        <taxon>Streptophyta</taxon>
        <taxon>Embryophyta</taxon>
        <taxon>Tracheophyta</taxon>
        <taxon>Spermatophyta</taxon>
        <taxon>Magnoliopsida</taxon>
        <taxon>Ranunculales</taxon>
        <taxon>Papaveraceae</taxon>
        <taxon>Papaveroideae</taxon>
        <taxon>Papaver</taxon>
    </lineage>
</organism>
<dbReference type="Pfam" id="PF13639">
    <property type="entry name" value="zf-RING_2"/>
    <property type="match status" value="1"/>
</dbReference>
<keyword evidence="3" id="KW-0862">Zinc</keyword>
<gene>
    <name evidence="7" type="ORF">MKW94_017939</name>
</gene>
<keyword evidence="2 4" id="KW-0863">Zinc-finger</keyword>
<dbReference type="SUPFAM" id="SSF57850">
    <property type="entry name" value="RING/U-box"/>
    <property type="match status" value="1"/>
</dbReference>
<dbReference type="InterPro" id="IPR001841">
    <property type="entry name" value="Znf_RING"/>
</dbReference>
<dbReference type="PROSITE" id="PS50089">
    <property type="entry name" value="ZF_RING_2"/>
    <property type="match status" value="1"/>
</dbReference>
<dbReference type="GO" id="GO:0008270">
    <property type="term" value="F:zinc ion binding"/>
    <property type="evidence" value="ECO:0007669"/>
    <property type="project" value="UniProtKB-KW"/>
</dbReference>
<dbReference type="InterPro" id="IPR013083">
    <property type="entry name" value="Znf_RING/FYVE/PHD"/>
</dbReference>
<feature type="domain" description="RING-type" evidence="6">
    <location>
        <begin position="94"/>
        <end position="137"/>
    </location>
</feature>
<dbReference type="PANTHER" id="PTHR45969:SF69">
    <property type="entry name" value="FINGER DOMAIN PROTEIN, PUTATIVE (AFU_ORTHOLOGUE AFUA_3G12190)-RELATED"/>
    <property type="match status" value="1"/>
</dbReference>
<evidence type="ECO:0000313" key="8">
    <source>
        <dbReference type="Proteomes" id="UP001177140"/>
    </source>
</evidence>
<dbReference type="Gene3D" id="3.30.40.10">
    <property type="entry name" value="Zinc/RING finger domain, C3HC4 (zinc finger)"/>
    <property type="match status" value="1"/>
</dbReference>
<dbReference type="Proteomes" id="UP001177140">
    <property type="component" value="Unassembled WGS sequence"/>
</dbReference>
<feature type="region of interest" description="Disordered" evidence="5">
    <location>
        <begin position="146"/>
        <end position="169"/>
    </location>
</feature>
<proteinExistence type="predicted"/>